<sequence>MRFLRINSNERVLEKPSGSANAVEDGSGIGNSGDGEGDEKGDEAFTDDVGVKLAEVERGHGAVLLGRGFDLDFGSSTGVGRVPGSPLVQLLVGLVGGGGSCSWVIDANRLKSLFLLSLYEYSIGFGSVRFSQLVTIEALVYQKDYNYQYSVAHALAREARDFEEFRAWFKEMLVDIVISYVVFQ</sequence>
<gene>
    <name evidence="2" type="ORF">SO802_022866</name>
</gene>
<dbReference type="Proteomes" id="UP001459277">
    <property type="component" value="Unassembled WGS sequence"/>
</dbReference>
<comment type="caution">
    <text evidence="2">The sequence shown here is derived from an EMBL/GenBank/DDBJ whole genome shotgun (WGS) entry which is preliminary data.</text>
</comment>
<organism evidence="2 3">
    <name type="scientific">Lithocarpus litseifolius</name>
    <dbReference type="NCBI Taxonomy" id="425828"/>
    <lineage>
        <taxon>Eukaryota</taxon>
        <taxon>Viridiplantae</taxon>
        <taxon>Streptophyta</taxon>
        <taxon>Embryophyta</taxon>
        <taxon>Tracheophyta</taxon>
        <taxon>Spermatophyta</taxon>
        <taxon>Magnoliopsida</taxon>
        <taxon>eudicotyledons</taxon>
        <taxon>Gunneridae</taxon>
        <taxon>Pentapetalae</taxon>
        <taxon>rosids</taxon>
        <taxon>fabids</taxon>
        <taxon>Fagales</taxon>
        <taxon>Fagaceae</taxon>
        <taxon>Lithocarpus</taxon>
    </lineage>
</organism>
<evidence type="ECO:0000313" key="3">
    <source>
        <dbReference type="Proteomes" id="UP001459277"/>
    </source>
</evidence>
<keyword evidence="3" id="KW-1185">Reference proteome</keyword>
<reference evidence="2 3" key="1">
    <citation type="submission" date="2024-01" db="EMBL/GenBank/DDBJ databases">
        <title>A telomere-to-telomere, gap-free genome of sweet tea (Lithocarpus litseifolius).</title>
        <authorList>
            <person name="Zhou J."/>
        </authorList>
    </citation>
    <scope>NUCLEOTIDE SEQUENCE [LARGE SCALE GENOMIC DNA]</scope>
    <source>
        <strain evidence="2">Zhou-2022a</strain>
        <tissue evidence="2">Leaf</tissue>
    </source>
</reference>
<name>A0AAW2C634_9ROSI</name>
<dbReference type="EMBL" id="JAZDWU010000008">
    <property type="protein sequence ID" value="KAK9993163.1"/>
    <property type="molecule type" value="Genomic_DNA"/>
</dbReference>
<protein>
    <submittedName>
        <fullName evidence="2">Uncharacterized protein</fullName>
    </submittedName>
</protein>
<evidence type="ECO:0000313" key="2">
    <source>
        <dbReference type="EMBL" id="KAK9993163.1"/>
    </source>
</evidence>
<feature type="region of interest" description="Disordered" evidence="1">
    <location>
        <begin position="14"/>
        <end position="42"/>
    </location>
</feature>
<dbReference type="AlphaFoldDB" id="A0AAW2C634"/>
<accession>A0AAW2C634</accession>
<evidence type="ECO:0000256" key="1">
    <source>
        <dbReference type="SAM" id="MobiDB-lite"/>
    </source>
</evidence>
<proteinExistence type="predicted"/>